<dbReference type="AlphaFoldDB" id="A0A5J9UX44"/>
<sequence length="89" mass="9706">MVRRRVDMRDGPPDTAAKARSIESIPGYDAFHLQEIIESSIVPAMSVKACGLAMAKRRRHSEILSGAGQIKLLEAKWQVLGDSGSSCPR</sequence>
<keyword evidence="2" id="KW-1185">Reference proteome</keyword>
<comment type="caution">
    <text evidence="1">The sequence shown here is derived from an EMBL/GenBank/DDBJ whole genome shotgun (WGS) entry which is preliminary data.</text>
</comment>
<feature type="non-terminal residue" evidence="1">
    <location>
        <position position="89"/>
    </location>
</feature>
<dbReference type="Gramene" id="TVU27838">
    <property type="protein sequence ID" value="TVU27838"/>
    <property type="gene ID" value="EJB05_19339"/>
</dbReference>
<dbReference type="EMBL" id="RWGY01000011">
    <property type="protein sequence ID" value="TVU27838.1"/>
    <property type="molecule type" value="Genomic_DNA"/>
</dbReference>
<dbReference type="Proteomes" id="UP000324897">
    <property type="component" value="Chromosome 1"/>
</dbReference>
<name>A0A5J9UX44_9POAL</name>
<gene>
    <name evidence="1" type="ORF">EJB05_19339</name>
</gene>
<accession>A0A5J9UX44</accession>
<evidence type="ECO:0000313" key="1">
    <source>
        <dbReference type="EMBL" id="TVU27838.1"/>
    </source>
</evidence>
<reference evidence="1 2" key="1">
    <citation type="journal article" date="2019" name="Sci. Rep.">
        <title>A high-quality genome of Eragrostis curvula grass provides insights into Poaceae evolution and supports new strategies to enhance forage quality.</title>
        <authorList>
            <person name="Carballo J."/>
            <person name="Santos B.A.C.M."/>
            <person name="Zappacosta D."/>
            <person name="Garbus I."/>
            <person name="Selva J.P."/>
            <person name="Gallo C.A."/>
            <person name="Diaz A."/>
            <person name="Albertini E."/>
            <person name="Caccamo M."/>
            <person name="Echenique V."/>
        </authorList>
    </citation>
    <scope>NUCLEOTIDE SEQUENCE [LARGE SCALE GENOMIC DNA]</scope>
    <source>
        <strain evidence="2">cv. Victoria</strain>
        <tissue evidence="1">Leaf</tissue>
    </source>
</reference>
<protein>
    <submittedName>
        <fullName evidence="1">Uncharacterized protein</fullName>
    </submittedName>
</protein>
<proteinExistence type="predicted"/>
<organism evidence="1 2">
    <name type="scientific">Eragrostis curvula</name>
    <name type="common">weeping love grass</name>
    <dbReference type="NCBI Taxonomy" id="38414"/>
    <lineage>
        <taxon>Eukaryota</taxon>
        <taxon>Viridiplantae</taxon>
        <taxon>Streptophyta</taxon>
        <taxon>Embryophyta</taxon>
        <taxon>Tracheophyta</taxon>
        <taxon>Spermatophyta</taxon>
        <taxon>Magnoliopsida</taxon>
        <taxon>Liliopsida</taxon>
        <taxon>Poales</taxon>
        <taxon>Poaceae</taxon>
        <taxon>PACMAD clade</taxon>
        <taxon>Chloridoideae</taxon>
        <taxon>Eragrostideae</taxon>
        <taxon>Eragrostidinae</taxon>
        <taxon>Eragrostis</taxon>
    </lineage>
</organism>
<evidence type="ECO:0000313" key="2">
    <source>
        <dbReference type="Proteomes" id="UP000324897"/>
    </source>
</evidence>